<dbReference type="GO" id="GO:0016020">
    <property type="term" value="C:membrane"/>
    <property type="evidence" value="ECO:0007669"/>
    <property type="project" value="UniProtKB-SubCell"/>
</dbReference>
<evidence type="ECO:0000256" key="4">
    <source>
        <dbReference type="ARBA" id="ARBA00023136"/>
    </source>
</evidence>
<reference evidence="7" key="1">
    <citation type="submission" date="2019-12" db="EMBL/GenBank/DDBJ databases">
        <title>Genome sequencing and annotation of Brassica cretica.</title>
        <authorList>
            <person name="Studholme D.J."/>
            <person name="Sarris P.F."/>
        </authorList>
    </citation>
    <scope>NUCLEOTIDE SEQUENCE</scope>
    <source>
        <strain evidence="7">PFS-102/07</strain>
        <tissue evidence="7">Leaf</tissue>
    </source>
</reference>
<dbReference type="PANTHER" id="PTHR45727:SF2">
    <property type="entry name" value="NPC INTRACELLULAR CHOLESTEROL TRANSPORTER 1"/>
    <property type="match status" value="1"/>
</dbReference>
<dbReference type="GO" id="GO:0015918">
    <property type="term" value="P:sterol transport"/>
    <property type="evidence" value="ECO:0007669"/>
    <property type="project" value="TreeGrafter"/>
</dbReference>
<proteinExistence type="predicted"/>
<comment type="caution">
    <text evidence="7">The sequence shown here is derived from an EMBL/GenBank/DDBJ whole genome shotgun (WGS) entry which is preliminary data.</text>
</comment>
<dbReference type="EMBL" id="QGKY02000094">
    <property type="protein sequence ID" value="KAF2603662.1"/>
    <property type="molecule type" value="Genomic_DNA"/>
</dbReference>
<dbReference type="Pfam" id="PF22314">
    <property type="entry name" value="NPC1_MLD"/>
    <property type="match status" value="1"/>
</dbReference>
<evidence type="ECO:0000313" key="7">
    <source>
        <dbReference type="EMBL" id="KAF2603662.1"/>
    </source>
</evidence>
<feature type="domain" description="NPC1 middle luminal" evidence="6">
    <location>
        <begin position="84"/>
        <end position="256"/>
    </location>
</feature>
<dbReference type="InterPro" id="IPR032190">
    <property type="entry name" value="NPC1_N"/>
</dbReference>
<comment type="subcellular location">
    <subcellularLocation>
        <location evidence="1">Membrane</location>
        <topology evidence="1">Multi-pass membrane protein</topology>
    </subcellularLocation>
</comment>
<keyword evidence="4" id="KW-0472">Membrane</keyword>
<evidence type="ECO:0000256" key="2">
    <source>
        <dbReference type="ARBA" id="ARBA00022692"/>
    </source>
</evidence>
<dbReference type="Pfam" id="PF16414">
    <property type="entry name" value="NPC1_N"/>
    <property type="match status" value="1"/>
</dbReference>
<evidence type="ECO:0008006" key="8">
    <source>
        <dbReference type="Google" id="ProtNLM"/>
    </source>
</evidence>
<evidence type="ECO:0000256" key="1">
    <source>
        <dbReference type="ARBA" id="ARBA00004141"/>
    </source>
</evidence>
<keyword evidence="3" id="KW-1133">Transmembrane helix</keyword>
<dbReference type="InterPro" id="IPR053956">
    <property type="entry name" value="NPC1_MLD"/>
</dbReference>
<feature type="domain" description="Niemann-Pick C1 N-terminal" evidence="5">
    <location>
        <begin position="17"/>
        <end position="80"/>
    </location>
</feature>
<dbReference type="GO" id="GO:0032934">
    <property type="term" value="F:sterol binding"/>
    <property type="evidence" value="ECO:0007669"/>
    <property type="project" value="TreeGrafter"/>
</dbReference>
<evidence type="ECO:0000259" key="5">
    <source>
        <dbReference type="Pfam" id="PF16414"/>
    </source>
</evidence>
<dbReference type="AlphaFoldDB" id="A0A8S9LBR3"/>
<keyword evidence="2" id="KW-0812">Transmembrane</keyword>
<name>A0A8S9LBR3_BRACR</name>
<sequence length="295" mass="32483">MQILFVLCRVEARQSAGYCAMYDICGARSDGKVLNCPFNIPAVKPDDLLSSKIQSLCPTITGDVCCTETQFDTLRSQVQQLIIASVPKSPHDKAPEILTDDNIKLLFDIQKKVDGLRANHSGSMVSLTDICLKPLGEDCATQSVLQYFKMKPGNYDDFGGVDHVKYCFEHFTSTESCLSAFKGPLDPTTALGGFSGNSYSEASAFIVTYPVDNAVDNEGNKTEKAVAWEKAFIQLAKDELLPMVKSKGLTLSFSSESSIEEELKRESTADVITIALGYMDEYQNGAENLYFWFSM</sequence>
<protein>
    <recommendedName>
        <fullName evidence="8">Niemann-Pick C1 N-terminal domain-containing protein</fullName>
    </recommendedName>
</protein>
<organism evidence="7">
    <name type="scientific">Brassica cretica</name>
    <name type="common">Mustard</name>
    <dbReference type="NCBI Taxonomy" id="69181"/>
    <lineage>
        <taxon>Eukaryota</taxon>
        <taxon>Viridiplantae</taxon>
        <taxon>Streptophyta</taxon>
        <taxon>Embryophyta</taxon>
        <taxon>Tracheophyta</taxon>
        <taxon>Spermatophyta</taxon>
        <taxon>Magnoliopsida</taxon>
        <taxon>eudicotyledons</taxon>
        <taxon>Gunneridae</taxon>
        <taxon>Pentapetalae</taxon>
        <taxon>rosids</taxon>
        <taxon>malvids</taxon>
        <taxon>Brassicales</taxon>
        <taxon>Brassicaceae</taxon>
        <taxon>Brassiceae</taxon>
        <taxon>Brassica</taxon>
    </lineage>
</organism>
<dbReference type="PANTHER" id="PTHR45727">
    <property type="entry name" value="NPC INTRACELLULAR CHOLESTEROL TRANSPORTER 1"/>
    <property type="match status" value="1"/>
</dbReference>
<evidence type="ECO:0000256" key="3">
    <source>
        <dbReference type="ARBA" id="ARBA00022989"/>
    </source>
</evidence>
<evidence type="ECO:0000259" key="6">
    <source>
        <dbReference type="Pfam" id="PF22314"/>
    </source>
</evidence>
<gene>
    <name evidence="7" type="ORF">F2Q70_00027987</name>
</gene>
<accession>A0A8S9LBR3</accession>